<reference evidence="1 2" key="1">
    <citation type="submission" date="2016-06" db="EMBL/GenBank/DDBJ databases">
        <title>Evolution of pathogenesis and genome organization in the Tremellales.</title>
        <authorList>
            <person name="Cuomo C."/>
            <person name="Litvintseva A."/>
            <person name="Heitman J."/>
            <person name="Chen Y."/>
            <person name="Sun S."/>
            <person name="Springer D."/>
            <person name="Dromer F."/>
            <person name="Young S."/>
            <person name="Zeng Q."/>
            <person name="Chapman S."/>
            <person name="Gujja S."/>
            <person name="Saif S."/>
            <person name="Birren B."/>
        </authorList>
    </citation>
    <scope>NUCLEOTIDE SEQUENCE [LARGE SCALE GENOMIC DNA]</scope>
    <source>
        <strain evidence="1 2">ATCC 28783</strain>
    </source>
</reference>
<accession>A0A4V1M3E1</accession>
<dbReference type="VEuPathDB" id="FungiDB:TREMEDRAFT_58350"/>
<gene>
    <name evidence="1" type="ORF">M231_06160</name>
</gene>
<evidence type="ECO:0000313" key="2">
    <source>
        <dbReference type="Proteomes" id="UP000289152"/>
    </source>
</evidence>
<name>A0A4V1M3E1_TREME</name>
<organism evidence="1 2">
    <name type="scientific">Tremella mesenterica</name>
    <name type="common">Jelly fungus</name>
    <dbReference type="NCBI Taxonomy" id="5217"/>
    <lineage>
        <taxon>Eukaryota</taxon>
        <taxon>Fungi</taxon>
        <taxon>Dikarya</taxon>
        <taxon>Basidiomycota</taxon>
        <taxon>Agaricomycotina</taxon>
        <taxon>Tremellomycetes</taxon>
        <taxon>Tremellales</taxon>
        <taxon>Tremellaceae</taxon>
        <taxon>Tremella</taxon>
    </lineage>
</organism>
<comment type="caution">
    <text evidence="1">The sequence shown here is derived from an EMBL/GenBank/DDBJ whole genome shotgun (WGS) entry which is preliminary data.</text>
</comment>
<dbReference type="EMBL" id="SDIL01000093">
    <property type="protein sequence ID" value="RXK36550.1"/>
    <property type="molecule type" value="Genomic_DNA"/>
</dbReference>
<sequence length="278" mass="30324">MSQGAGSSPHSHDVNTVFTRDASLGWLSSINLQVKVGSTQGLTYLVVAPREDESLTDSSMKRLQVAVLSLQAWGGLPLNSPPYQSTMQELSEAEVITAWKRTRGKLESLAQEIQTLLQSGTVFSEKNVLLELGSRILCNMTMAVYSASVAWLASVKKPQMVTVTQETSLSPSSPDAEGQFSGPAMSGTEEVRVVHPLPAKPSKHLRRRNALETGEWWVPRGLRDEFLSGLGVRRTLSRDQFEVLTTAEKSGTSVSDGQLTVGNVTTSSQSSKFQFIYY</sequence>
<evidence type="ECO:0000313" key="1">
    <source>
        <dbReference type="EMBL" id="RXK36550.1"/>
    </source>
</evidence>
<protein>
    <submittedName>
        <fullName evidence="1">Uncharacterized protein</fullName>
    </submittedName>
</protein>
<keyword evidence="2" id="KW-1185">Reference proteome</keyword>
<dbReference type="Proteomes" id="UP000289152">
    <property type="component" value="Unassembled WGS sequence"/>
</dbReference>
<proteinExistence type="predicted"/>
<dbReference type="AlphaFoldDB" id="A0A4V1M3E1"/>
<dbReference type="InParanoid" id="A0A4V1M3E1"/>